<dbReference type="Proteomes" id="UP000653305">
    <property type="component" value="Unassembled WGS sequence"/>
</dbReference>
<dbReference type="AlphaFoldDB" id="A0A830C8T4"/>
<accession>A0A830C8T4</accession>
<dbReference type="Gene3D" id="3.30.70.20">
    <property type="match status" value="1"/>
</dbReference>
<gene>
    <name evidence="1" type="ORF">PHJA_001712100</name>
</gene>
<dbReference type="EMBL" id="BMAC01000401">
    <property type="protein sequence ID" value="GFP95679.1"/>
    <property type="molecule type" value="Genomic_DNA"/>
</dbReference>
<evidence type="ECO:0000313" key="1">
    <source>
        <dbReference type="EMBL" id="GFP95679.1"/>
    </source>
</evidence>
<dbReference type="OrthoDB" id="9at2759"/>
<reference evidence="1" key="1">
    <citation type="submission" date="2020-07" db="EMBL/GenBank/DDBJ databases">
        <title>Ethylene signaling mediates host invasion by parasitic plants.</title>
        <authorList>
            <person name="Yoshida S."/>
        </authorList>
    </citation>
    <scope>NUCLEOTIDE SEQUENCE</scope>
    <source>
        <strain evidence="1">Okayama</strain>
    </source>
</reference>
<keyword evidence="2" id="KW-1185">Reference proteome</keyword>
<evidence type="ECO:0000313" key="2">
    <source>
        <dbReference type="Proteomes" id="UP000653305"/>
    </source>
</evidence>
<name>A0A830C8T4_9LAMI</name>
<organism evidence="1 2">
    <name type="scientific">Phtheirospermum japonicum</name>
    <dbReference type="NCBI Taxonomy" id="374723"/>
    <lineage>
        <taxon>Eukaryota</taxon>
        <taxon>Viridiplantae</taxon>
        <taxon>Streptophyta</taxon>
        <taxon>Embryophyta</taxon>
        <taxon>Tracheophyta</taxon>
        <taxon>Spermatophyta</taxon>
        <taxon>Magnoliopsida</taxon>
        <taxon>eudicotyledons</taxon>
        <taxon>Gunneridae</taxon>
        <taxon>Pentapetalae</taxon>
        <taxon>asterids</taxon>
        <taxon>lamiids</taxon>
        <taxon>Lamiales</taxon>
        <taxon>Orobanchaceae</taxon>
        <taxon>Orobanchaceae incertae sedis</taxon>
        <taxon>Phtheirospermum</taxon>
    </lineage>
</organism>
<sequence>MYRMYSMCPVVPHRCIKMIPWDGCKTKQIASAARTGDCVGCKGYESACPTDLLSIRVYYGMKQLAVWV</sequence>
<protein>
    <submittedName>
        <fullName evidence="1">Photosystem i iron-sulfur center</fullName>
    </submittedName>
</protein>
<proteinExistence type="predicted"/>
<comment type="caution">
    <text evidence="1">The sequence shown here is derived from an EMBL/GenBank/DDBJ whole genome shotgun (WGS) entry which is preliminary data.</text>
</comment>